<dbReference type="PANTHER" id="PTHR16091:SF1">
    <property type="entry name" value="TETRATRICOPEPTIDE REPEAT PROTEIN 17"/>
    <property type="match status" value="1"/>
</dbReference>
<gene>
    <name evidence="3" type="ORF">DMN91_004318</name>
</gene>
<dbReference type="OrthoDB" id="2115703at2759"/>
<dbReference type="InterPro" id="IPR011990">
    <property type="entry name" value="TPR-like_helical_dom_sf"/>
</dbReference>
<dbReference type="EMBL" id="QOIP01000004">
    <property type="protein sequence ID" value="RLU24109.1"/>
    <property type="molecule type" value="Genomic_DNA"/>
</dbReference>
<dbReference type="SMART" id="SM00028">
    <property type="entry name" value="TPR"/>
    <property type="match status" value="5"/>
</dbReference>
<dbReference type="InterPro" id="IPR019734">
    <property type="entry name" value="TPR_rpt"/>
</dbReference>
<proteinExistence type="predicted"/>
<feature type="chain" id="PRO_5018293469" description="Tetratricopeptide repeat protein" evidence="2">
    <location>
        <begin position="24"/>
        <end position="1151"/>
    </location>
</feature>
<feature type="repeat" description="TPR" evidence="1">
    <location>
        <begin position="672"/>
        <end position="705"/>
    </location>
</feature>
<protein>
    <recommendedName>
        <fullName evidence="4">Tetratricopeptide repeat protein</fullName>
    </recommendedName>
</protein>
<name>A0A3L8DVW5_OOCBI</name>
<reference evidence="3" key="2">
    <citation type="submission" date="2018-07" db="EMBL/GenBank/DDBJ databases">
        <authorList>
            <person name="Mckenzie S.K."/>
            <person name="Kronauer D.J.C."/>
        </authorList>
    </citation>
    <scope>NUCLEOTIDE SEQUENCE</scope>
    <source>
        <strain evidence="3">Clonal line C1</strain>
    </source>
</reference>
<feature type="repeat" description="TPR" evidence="1">
    <location>
        <begin position="275"/>
        <end position="308"/>
    </location>
</feature>
<comment type="caution">
    <text evidence="3">The sequence shown here is derived from an EMBL/GenBank/DDBJ whole genome shotgun (WGS) entry which is preliminary data.</text>
</comment>
<dbReference type="InterPro" id="IPR052630">
    <property type="entry name" value="TTC17"/>
</dbReference>
<dbReference type="GO" id="GO:0015629">
    <property type="term" value="C:actin cytoskeleton"/>
    <property type="evidence" value="ECO:0007669"/>
    <property type="project" value="TreeGrafter"/>
</dbReference>
<evidence type="ECO:0000256" key="1">
    <source>
        <dbReference type="PROSITE-ProRule" id="PRU00339"/>
    </source>
</evidence>
<evidence type="ECO:0000256" key="2">
    <source>
        <dbReference type="SAM" id="SignalP"/>
    </source>
</evidence>
<dbReference type="PANTHER" id="PTHR16091">
    <property type="entry name" value="TTC17 PROTEIN"/>
    <property type="match status" value="1"/>
</dbReference>
<dbReference type="Pfam" id="PF13181">
    <property type="entry name" value="TPR_8"/>
    <property type="match status" value="2"/>
</dbReference>
<keyword evidence="1" id="KW-0802">TPR repeat</keyword>
<keyword evidence="2" id="KW-0732">Signal</keyword>
<feature type="signal peptide" evidence="2">
    <location>
        <begin position="1"/>
        <end position="23"/>
    </location>
</feature>
<organism evidence="3">
    <name type="scientific">Ooceraea biroi</name>
    <name type="common">Clonal raider ant</name>
    <name type="synonym">Cerapachys biroi</name>
    <dbReference type="NCBI Taxonomy" id="2015173"/>
    <lineage>
        <taxon>Eukaryota</taxon>
        <taxon>Metazoa</taxon>
        <taxon>Ecdysozoa</taxon>
        <taxon>Arthropoda</taxon>
        <taxon>Hexapoda</taxon>
        <taxon>Insecta</taxon>
        <taxon>Pterygota</taxon>
        <taxon>Neoptera</taxon>
        <taxon>Endopterygota</taxon>
        <taxon>Hymenoptera</taxon>
        <taxon>Apocrita</taxon>
        <taxon>Aculeata</taxon>
        <taxon>Formicoidea</taxon>
        <taxon>Formicidae</taxon>
        <taxon>Dorylinae</taxon>
        <taxon>Ooceraea</taxon>
    </lineage>
</organism>
<evidence type="ECO:0000313" key="3">
    <source>
        <dbReference type="EMBL" id="RLU24109.1"/>
    </source>
</evidence>
<evidence type="ECO:0008006" key="4">
    <source>
        <dbReference type="Google" id="ProtNLM"/>
    </source>
</evidence>
<dbReference type="GO" id="GO:0030041">
    <property type="term" value="P:actin filament polymerization"/>
    <property type="evidence" value="ECO:0007669"/>
    <property type="project" value="TreeGrafter"/>
</dbReference>
<dbReference type="Proteomes" id="UP000279307">
    <property type="component" value="Chromosome 4"/>
</dbReference>
<dbReference type="SUPFAM" id="SSF48452">
    <property type="entry name" value="TPR-like"/>
    <property type="match status" value="1"/>
</dbReference>
<reference evidence="3" key="1">
    <citation type="journal article" date="2018" name="Genome Res.">
        <title>The genomic architecture and molecular evolution of ant odorant receptors.</title>
        <authorList>
            <person name="McKenzie S.K."/>
            <person name="Kronauer D.J.C."/>
        </authorList>
    </citation>
    <scope>NUCLEOTIDE SEQUENCE [LARGE SCALE GENOMIC DNA]</scope>
    <source>
        <strain evidence="3">Clonal line C1</strain>
    </source>
</reference>
<dbReference type="Gene3D" id="1.25.40.10">
    <property type="entry name" value="Tetratricopeptide repeat domain"/>
    <property type="match status" value="3"/>
</dbReference>
<dbReference type="PROSITE" id="PS50005">
    <property type="entry name" value="TPR"/>
    <property type="match status" value="3"/>
</dbReference>
<feature type="repeat" description="TPR" evidence="1">
    <location>
        <begin position="1087"/>
        <end position="1120"/>
    </location>
</feature>
<dbReference type="GO" id="GO:0005737">
    <property type="term" value="C:cytoplasm"/>
    <property type="evidence" value="ECO:0007669"/>
    <property type="project" value="TreeGrafter"/>
</dbReference>
<accession>A0A3L8DVW5</accession>
<sequence>MIRSGVWYRVITVFTVMLEAALAVQHWRVTEHGRIQPQHDSVFDMRRPDDLMAFMEQEKRREAANAIYKKISRTEVSIDNQFMGLGMADVESSNSDCFLWDKSMLDVDVHASIVLDPGLRNGIDQSDLMLYNVAASDKQTVPDCQSTFSLDFSIYTFEHLKAMQNRRNLTQHKELRLTSYFPPSTDLDQFGHQLAYSLSRNRTSWIYLNLASIYWRIKGNAYNALECSRRAIVCAPRQYRDIPLLTTAGILHAAKRSGEAAVILHAAIDHNPTESYHHLALGHVYASLGDFDRSVACYDNCLKLSPDTMEAKQMKYTILCHRLLETTLLLFDQRLRNVLSEIHAYHDWKEEWFKLYERMLWEQDIKSATREIKLAFAREQNLQLLAIDLMEKSLHSIDNNVVTSYMDLDDRKKIAESMLQNVHLLHLLKNLQKQVKELNHASQGIMPELNVEYNHLFASPTKSPKYQNVEIKRGNGAFEAENWPKISDCDGSMLTFGDGKQYLPVYLSPENKGYATHLFVNELIDVEPGKKHPLPWRPPTCQTPKSYNDKYITRIVLDATVQQHPSDVSLKPFLQNLAQTADFAEIGQRILTATERKITAPWVLSMLASLYWRVVGKPRLALDCLQLALDDVPCEFRDVPLVSIASIHHKVGLIDDALRIADEALQTNAVEPMTNFLFGILLNVNGNYTGAMHYLKQALRVDPHLYDGRALMLLKTLACYEKFNVITGYKPGCDRQGINLHRYSMNLPSMLLTKYNLQASDILIRKRQVKNFKRVKYTSIKTEEIEANYHKVGLSGASHYDKEERKIRILMRQDLVPSLLLPNSATNLHEPYMDNIFYINELAETVRSNFYASTSNYVLRTYSDSTFGKITNNQKELHYPSKDECDKLKYKDWAASLFVFDKFLRRNMTVEDQIESLGDDTLILQPKCNRVQGNSKLSPLIEVEEPQLLENKVELDMVEWLMMITGTRSDTLQGLGTKIAFALQKVLHRSPQSHPLICSSRYIMSQLILSNQNYSSWTLTIAASFYWRVIGDSRKALDCMLQSQDYIPNDMKDIFLINLASLLNSQNYFQDALKAAEMALSISPNFVVNHYVLANLHAALGNFKIAASYYKSSLELDPNFEPAITRLRVIQCFLFFDDKVTAMSEILLNIL</sequence>
<dbReference type="AlphaFoldDB" id="A0A3L8DVW5"/>